<feature type="compositionally biased region" description="Polar residues" evidence="1">
    <location>
        <begin position="37"/>
        <end position="46"/>
    </location>
</feature>
<dbReference type="Proteomes" id="UP000015105">
    <property type="component" value="Chromosome 2D"/>
</dbReference>
<dbReference type="GO" id="GO:0009535">
    <property type="term" value="C:chloroplast thylakoid membrane"/>
    <property type="evidence" value="ECO:0007669"/>
    <property type="project" value="TreeGrafter"/>
</dbReference>
<sequence length="162" mass="17552">MVKKYAMEQAFKSMMTQAPPNTFGANSPFPFSMPPQAGSTAPSSYPYSGPRKNTPKGATVDVSATDVAATGSSEAADVAETSKPSKKFAFVDVSPEELQKQKELQSSLQTVGVKSDSTESETKGDTEQVSFLQKLGNRLPVQFVVINTCRMVLKDSYKWCCF</sequence>
<proteinExistence type="predicted"/>
<dbReference type="GO" id="GO:0009658">
    <property type="term" value="P:chloroplast organization"/>
    <property type="evidence" value="ECO:0007669"/>
    <property type="project" value="TreeGrafter"/>
</dbReference>
<dbReference type="GO" id="GO:0009706">
    <property type="term" value="C:chloroplast inner membrane"/>
    <property type="evidence" value="ECO:0007669"/>
    <property type="project" value="TreeGrafter"/>
</dbReference>
<organism evidence="2 3">
    <name type="scientific">Aegilops tauschii subsp. strangulata</name>
    <name type="common">Goatgrass</name>
    <dbReference type="NCBI Taxonomy" id="200361"/>
    <lineage>
        <taxon>Eukaryota</taxon>
        <taxon>Viridiplantae</taxon>
        <taxon>Streptophyta</taxon>
        <taxon>Embryophyta</taxon>
        <taxon>Tracheophyta</taxon>
        <taxon>Spermatophyta</taxon>
        <taxon>Magnoliopsida</taxon>
        <taxon>Liliopsida</taxon>
        <taxon>Poales</taxon>
        <taxon>Poaceae</taxon>
        <taxon>BOP clade</taxon>
        <taxon>Pooideae</taxon>
        <taxon>Triticodae</taxon>
        <taxon>Triticeae</taxon>
        <taxon>Triticinae</taxon>
        <taxon>Aegilops</taxon>
    </lineage>
</organism>
<evidence type="ECO:0000313" key="2">
    <source>
        <dbReference type="EnsemblPlants" id="AET2Gv20697700.12"/>
    </source>
</evidence>
<feature type="region of interest" description="Disordered" evidence="1">
    <location>
        <begin position="102"/>
        <end position="125"/>
    </location>
</feature>
<feature type="compositionally biased region" description="Basic and acidic residues" evidence="1">
    <location>
        <begin position="116"/>
        <end position="125"/>
    </location>
</feature>
<feature type="region of interest" description="Disordered" evidence="1">
    <location>
        <begin position="17"/>
        <end position="84"/>
    </location>
</feature>
<dbReference type="PANTHER" id="PTHR47296:SF1">
    <property type="entry name" value="PROTEIN TIC 40, CHLOROPLASTIC"/>
    <property type="match status" value="1"/>
</dbReference>
<reference evidence="2" key="4">
    <citation type="submission" date="2019-03" db="UniProtKB">
        <authorList>
            <consortium name="EnsemblPlants"/>
        </authorList>
    </citation>
    <scope>IDENTIFICATION</scope>
</reference>
<dbReference type="EnsemblPlants" id="AET2Gv20697700.12">
    <property type="protein sequence ID" value="AET2Gv20697700.12"/>
    <property type="gene ID" value="AET2Gv20697700"/>
</dbReference>
<dbReference type="Gramene" id="AET2Gv20697700.12">
    <property type="protein sequence ID" value="AET2Gv20697700.12"/>
    <property type="gene ID" value="AET2Gv20697700"/>
</dbReference>
<reference evidence="3" key="2">
    <citation type="journal article" date="2017" name="Nat. Plants">
        <title>The Aegilops tauschii genome reveals multiple impacts of transposons.</title>
        <authorList>
            <person name="Zhao G."/>
            <person name="Zou C."/>
            <person name="Li K."/>
            <person name="Wang K."/>
            <person name="Li T."/>
            <person name="Gao L."/>
            <person name="Zhang X."/>
            <person name="Wang H."/>
            <person name="Yang Z."/>
            <person name="Liu X."/>
            <person name="Jiang W."/>
            <person name="Mao L."/>
            <person name="Kong X."/>
            <person name="Jiao Y."/>
            <person name="Jia J."/>
        </authorList>
    </citation>
    <scope>NUCLEOTIDE SEQUENCE [LARGE SCALE GENOMIC DNA]</scope>
    <source>
        <strain evidence="3">cv. AL8/78</strain>
    </source>
</reference>
<evidence type="ECO:0000256" key="1">
    <source>
        <dbReference type="SAM" id="MobiDB-lite"/>
    </source>
</evidence>
<protein>
    <submittedName>
        <fullName evidence="2">Uncharacterized protein</fullName>
    </submittedName>
</protein>
<dbReference type="AlphaFoldDB" id="A0A453C179"/>
<dbReference type="GO" id="GO:0045037">
    <property type="term" value="P:protein import into chloroplast stroma"/>
    <property type="evidence" value="ECO:0007669"/>
    <property type="project" value="TreeGrafter"/>
</dbReference>
<reference evidence="3" key="1">
    <citation type="journal article" date="2014" name="Science">
        <title>Ancient hybridizations among the ancestral genomes of bread wheat.</title>
        <authorList>
            <consortium name="International Wheat Genome Sequencing Consortium,"/>
            <person name="Marcussen T."/>
            <person name="Sandve S.R."/>
            <person name="Heier L."/>
            <person name="Spannagl M."/>
            <person name="Pfeifer M."/>
            <person name="Jakobsen K.S."/>
            <person name="Wulff B.B."/>
            <person name="Steuernagel B."/>
            <person name="Mayer K.F."/>
            <person name="Olsen O.A."/>
        </authorList>
    </citation>
    <scope>NUCLEOTIDE SEQUENCE [LARGE SCALE GENOMIC DNA]</scope>
    <source>
        <strain evidence="3">cv. AL8/78</strain>
    </source>
</reference>
<name>A0A453C179_AEGTS</name>
<evidence type="ECO:0000313" key="3">
    <source>
        <dbReference type="Proteomes" id="UP000015105"/>
    </source>
</evidence>
<accession>A0A453C179</accession>
<dbReference type="PANTHER" id="PTHR47296">
    <property type="entry name" value="PROTEIN TIC 40, CHLOROPLASTIC"/>
    <property type="match status" value="1"/>
</dbReference>
<feature type="compositionally biased region" description="Low complexity" evidence="1">
    <location>
        <begin position="58"/>
        <end position="70"/>
    </location>
</feature>
<reference evidence="2" key="5">
    <citation type="journal article" date="2021" name="G3 (Bethesda)">
        <title>Aegilops tauschii genome assembly Aet v5.0 features greater sequence contiguity and improved annotation.</title>
        <authorList>
            <person name="Wang L."/>
            <person name="Zhu T."/>
            <person name="Rodriguez J.C."/>
            <person name="Deal K.R."/>
            <person name="Dubcovsky J."/>
            <person name="McGuire P.E."/>
            <person name="Lux T."/>
            <person name="Spannagl M."/>
            <person name="Mayer K.F.X."/>
            <person name="Baldrich P."/>
            <person name="Meyers B.C."/>
            <person name="Huo N."/>
            <person name="Gu Y.Q."/>
            <person name="Zhou H."/>
            <person name="Devos K.M."/>
            <person name="Bennetzen J.L."/>
            <person name="Unver T."/>
            <person name="Budak H."/>
            <person name="Gulick P.J."/>
            <person name="Galiba G."/>
            <person name="Kalapos B."/>
            <person name="Nelson D.R."/>
            <person name="Li P."/>
            <person name="You F.M."/>
            <person name="Luo M.C."/>
            <person name="Dvorak J."/>
        </authorList>
    </citation>
    <scope>NUCLEOTIDE SEQUENCE [LARGE SCALE GENOMIC DNA]</scope>
    <source>
        <strain evidence="2">cv. AL8/78</strain>
    </source>
</reference>
<keyword evidence="3" id="KW-1185">Reference proteome</keyword>
<reference evidence="2" key="3">
    <citation type="journal article" date="2017" name="Nature">
        <title>Genome sequence of the progenitor of the wheat D genome Aegilops tauschii.</title>
        <authorList>
            <person name="Luo M.C."/>
            <person name="Gu Y.Q."/>
            <person name="Puiu D."/>
            <person name="Wang H."/>
            <person name="Twardziok S.O."/>
            <person name="Deal K.R."/>
            <person name="Huo N."/>
            <person name="Zhu T."/>
            <person name="Wang L."/>
            <person name="Wang Y."/>
            <person name="McGuire P.E."/>
            <person name="Liu S."/>
            <person name="Long H."/>
            <person name="Ramasamy R.K."/>
            <person name="Rodriguez J.C."/>
            <person name="Van S.L."/>
            <person name="Yuan L."/>
            <person name="Wang Z."/>
            <person name="Xia Z."/>
            <person name="Xiao L."/>
            <person name="Anderson O.D."/>
            <person name="Ouyang S."/>
            <person name="Liang Y."/>
            <person name="Zimin A.V."/>
            <person name="Pertea G."/>
            <person name="Qi P."/>
            <person name="Bennetzen J.L."/>
            <person name="Dai X."/>
            <person name="Dawson M.W."/>
            <person name="Muller H.G."/>
            <person name="Kugler K."/>
            <person name="Rivarola-Duarte L."/>
            <person name="Spannagl M."/>
            <person name="Mayer K.F.X."/>
            <person name="Lu F.H."/>
            <person name="Bevan M.W."/>
            <person name="Leroy P."/>
            <person name="Li P."/>
            <person name="You F.M."/>
            <person name="Sun Q."/>
            <person name="Liu Z."/>
            <person name="Lyons E."/>
            <person name="Wicker T."/>
            <person name="Salzberg S.L."/>
            <person name="Devos K.M."/>
            <person name="Dvorak J."/>
        </authorList>
    </citation>
    <scope>NUCLEOTIDE SEQUENCE [LARGE SCALE GENOMIC DNA]</scope>
    <source>
        <strain evidence="2">cv. AL8/78</strain>
    </source>
</reference>